<dbReference type="EMBL" id="ATHI01000004">
    <property type="protein sequence ID" value="EPR35453.1"/>
    <property type="molecule type" value="Genomic_DNA"/>
</dbReference>
<dbReference type="SUPFAM" id="SSF53218">
    <property type="entry name" value="Molybdenum cofactor biosynthesis proteins"/>
    <property type="match status" value="1"/>
</dbReference>
<keyword evidence="4" id="KW-0501">Molybdenum cofactor biosynthesis</keyword>
<keyword evidence="9" id="KW-1185">Reference proteome</keyword>
<evidence type="ECO:0000256" key="1">
    <source>
        <dbReference type="ARBA" id="ARBA00005046"/>
    </source>
</evidence>
<organism evidence="8 9">
    <name type="scientific">Alkalidesulfovibrio alkalitolerans DSM 16529</name>
    <dbReference type="NCBI Taxonomy" id="1121439"/>
    <lineage>
        <taxon>Bacteria</taxon>
        <taxon>Pseudomonadati</taxon>
        <taxon>Thermodesulfobacteriota</taxon>
        <taxon>Desulfovibrionia</taxon>
        <taxon>Desulfovibrionales</taxon>
        <taxon>Desulfovibrionaceae</taxon>
        <taxon>Alkalidesulfovibrio</taxon>
    </lineage>
</organism>
<dbReference type="Proteomes" id="UP000014975">
    <property type="component" value="Unassembled WGS sequence"/>
</dbReference>
<evidence type="ECO:0000259" key="7">
    <source>
        <dbReference type="SMART" id="SM00852"/>
    </source>
</evidence>
<comment type="catalytic activity">
    <reaction evidence="5">
        <text>molybdopterin + ATP + H(+) = adenylyl-molybdopterin + diphosphate</text>
        <dbReference type="Rhea" id="RHEA:31331"/>
        <dbReference type="ChEBI" id="CHEBI:15378"/>
        <dbReference type="ChEBI" id="CHEBI:30616"/>
        <dbReference type="ChEBI" id="CHEBI:33019"/>
        <dbReference type="ChEBI" id="CHEBI:58698"/>
        <dbReference type="ChEBI" id="CHEBI:62727"/>
        <dbReference type="EC" id="2.7.7.75"/>
    </reaction>
</comment>
<dbReference type="AlphaFoldDB" id="S7UT17"/>
<dbReference type="Gene3D" id="3.40.980.10">
    <property type="entry name" value="MoaB/Mog-like domain"/>
    <property type="match status" value="1"/>
</dbReference>
<dbReference type="OrthoDB" id="9784492at2"/>
<evidence type="ECO:0000256" key="4">
    <source>
        <dbReference type="ARBA" id="ARBA00023150"/>
    </source>
</evidence>
<dbReference type="UniPathway" id="UPA00344"/>
<comment type="caution">
    <text evidence="8">The sequence shown here is derived from an EMBL/GenBank/DDBJ whole genome shotgun (WGS) entry which is preliminary data.</text>
</comment>
<dbReference type="GO" id="GO:0006777">
    <property type="term" value="P:Mo-molybdopterin cofactor biosynthetic process"/>
    <property type="evidence" value="ECO:0007669"/>
    <property type="project" value="UniProtKB-KW"/>
</dbReference>
<dbReference type="CDD" id="cd00886">
    <property type="entry name" value="MogA_MoaB"/>
    <property type="match status" value="1"/>
</dbReference>
<evidence type="ECO:0000313" key="8">
    <source>
        <dbReference type="EMBL" id="EPR35453.1"/>
    </source>
</evidence>
<dbReference type="EC" id="2.7.7.75" evidence="2"/>
<protein>
    <recommendedName>
        <fullName evidence="3">Molybdopterin adenylyltransferase</fullName>
        <ecNumber evidence="2">2.7.7.75</ecNumber>
    </recommendedName>
</protein>
<gene>
    <name evidence="8" type="ORF">dsat_2154</name>
</gene>
<proteinExistence type="predicted"/>
<evidence type="ECO:0000256" key="3">
    <source>
        <dbReference type="ARBA" id="ARBA00013491"/>
    </source>
</evidence>
<accession>S7UT17</accession>
<dbReference type="InterPro" id="IPR008284">
    <property type="entry name" value="MoCF_biosynth_CS"/>
</dbReference>
<dbReference type="NCBIfam" id="TIGR00177">
    <property type="entry name" value="molyb_syn"/>
    <property type="match status" value="1"/>
</dbReference>
<comment type="function">
    <text evidence="6">Catalyzes the adenylation of molybdopterin as part of the biosynthesis of the molybdenum-cofactor.</text>
</comment>
<evidence type="ECO:0000256" key="5">
    <source>
        <dbReference type="ARBA" id="ARBA00051131"/>
    </source>
</evidence>
<dbReference type="PANTHER" id="PTHR43764:SF1">
    <property type="entry name" value="MOLYBDOPTERIN MOLYBDOTRANSFERASE"/>
    <property type="match status" value="1"/>
</dbReference>
<dbReference type="eggNOG" id="COG0521">
    <property type="taxonomic scope" value="Bacteria"/>
</dbReference>
<dbReference type="InterPro" id="IPR051920">
    <property type="entry name" value="MPT_Adenylyltrnsfr/MoaC-Rel"/>
</dbReference>
<evidence type="ECO:0000313" key="9">
    <source>
        <dbReference type="Proteomes" id="UP000014975"/>
    </source>
</evidence>
<dbReference type="GO" id="GO:0061598">
    <property type="term" value="F:molybdopterin adenylyltransferase activity"/>
    <property type="evidence" value="ECO:0007669"/>
    <property type="project" value="UniProtKB-EC"/>
</dbReference>
<dbReference type="PANTHER" id="PTHR43764">
    <property type="entry name" value="MOLYBDENUM COFACTOR BIOSYNTHESIS"/>
    <property type="match status" value="1"/>
</dbReference>
<dbReference type="STRING" id="1121439.dsat_2154"/>
<name>S7UT17_9BACT</name>
<dbReference type="RefSeq" id="WP_020886040.1">
    <property type="nucleotide sequence ID" value="NZ_ATHI01000004.1"/>
</dbReference>
<dbReference type="SMART" id="SM00852">
    <property type="entry name" value="MoCF_biosynth"/>
    <property type="match status" value="1"/>
</dbReference>
<dbReference type="InterPro" id="IPR001453">
    <property type="entry name" value="MoaB/Mog_dom"/>
</dbReference>
<dbReference type="InterPro" id="IPR036425">
    <property type="entry name" value="MoaB/Mog-like_dom_sf"/>
</dbReference>
<evidence type="ECO:0000256" key="2">
    <source>
        <dbReference type="ARBA" id="ARBA00012509"/>
    </source>
</evidence>
<comment type="pathway">
    <text evidence="1">Cofactor biosynthesis; molybdopterin biosynthesis.</text>
</comment>
<evidence type="ECO:0000256" key="6">
    <source>
        <dbReference type="ARBA" id="ARBA00058212"/>
    </source>
</evidence>
<dbReference type="Pfam" id="PF00994">
    <property type="entry name" value="MoCF_biosynth"/>
    <property type="match status" value="1"/>
</dbReference>
<sequence length="263" mass="27183">MIECATIGLTAPEGLALDAGDMCALASAPLFHAPVPVLICDPSGPCLRAGQTLSRDGQPVFRVAGRMVWPMDRPAPVVAALTALRPTALPGQAEFSVATDGFSLAWITLSDKGSRGERVDASGPLIEEMARADMPVSIARGQVIPDDLGLLRGLLATLALIEGFDVILTTGGTGLGPRDITPEATLPLIEKRLPGFERAMTAVSLQKTPHAAISRAVAGTIGQSIVVNLPGSPKAVRETLQAILPALPHAVEKLRGDPADCGG</sequence>
<dbReference type="PATRIC" id="fig|1121439.3.peg.541"/>
<reference evidence="8 9" key="1">
    <citation type="journal article" date="2013" name="Genome Announc.">
        <title>Draft genome sequences for three mercury-methylating, sulfate-reducing bacteria.</title>
        <authorList>
            <person name="Brown S.D."/>
            <person name="Hurt R.A.Jr."/>
            <person name="Gilmour C.C."/>
            <person name="Elias D.A."/>
        </authorList>
    </citation>
    <scope>NUCLEOTIDE SEQUENCE [LARGE SCALE GENOMIC DNA]</scope>
    <source>
        <strain evidence="8 9">DSM 16529</strain>
    </source>
</reference>
<feature type="domain" description="MoaB/Mog" evidence="7">
    <location>
        <begin position="105"/>
        <end position="250"/>
    </location>
</feature>
<dbReference type="PROSITE" id="PS01078">
    <property type="entry name" value="MOCF_BIOSYNTHESIS_1"/>
    <property type="match status" value="1"/>
</dbReference>